<reference evidence="8" key="1">
    <citation type="submission" date="2017-02" db="EMBL/GenBank/DDBJ databases">
        <title>Delving into the versatile metabolic prowess of the omnipresent phylum Bacteroidetes.</title>
        <authorList>
            <person name="Nobu M.K."/>
            <person name="Mei R."/>
            <person name="Narihiro T."/>
            <person name="Kuroda K."/>
            <person name="Liu W.-T."/>
        </authorList>
    </citation>
    <scope>NUCLEOTIDE SEQUENCE</scope>
    <source>
        <strain evidence="8">ADurb.Bin280</strain>
    </source>
</reference>
<keyword evidence="2" id="KW-0285">Flavoprotein</keyword>
<dbReference type="CDD" id="cd02801">
    <property type="entry name" value="DUS_like_FMN"/>
    <property type="match status" value="1"/>
</dbReference>
<dbReference type="GO" id="GO:0050660">
    <property type="term" value="F:flavin adenine dinucleotide binding"/>
    <property type="evidence" value="ECO:0007669"/>
    <property type="project" value="InterPro"/>
</dbReference>
<evidence type="ECO:0000313" key="8">
    <source>
        <dbReference type="EMBL" id="OQA53216.1"/>
    </source>
</evidence>
<evidence type="ECO:0000256" key="1">
    <source>
        <dbReference type="ARBA" id="ARBA00001917"/>
    </source>
</evidence>
<dbReference type="Gene3D" id="3.20.20.70">
    <property type="entry name" value="Aldolase class I"/>
    <property type="match status" value="1"/>
</dbReference>
<dbReference type="GO" id="GO:0003723">
    <property type="term" value="F:RNA binding"/>
    <property type="evidence" value="ECO:0007669"/>
    <property type="project" value="TreeGrafter"/>
</dbReference>
<dbReference type="SUPFAM" id="SSF51395">
    <property type="entry name" value="FMN-linked oxidoreductases"/>
    <property type="match status" value="1"/>
</dbReference>
<keyword evidence="5" id="KW-0521">NADP</keyword>
<feature type="domain" description="DUS-like FMN-binding" evidence="7">
    <location>
        <begin position="14"/>
        <end position="238"/>
    </location>
</feature>
<dbReference type="InterPro" id="IPR035587">
    <property type="entry name" value="DUS-like_FMN-bd"/>
</dbReference>
<protein>
    <submittedName>
        <fullName evidence="8">Putative tRNA-dihydrouridine synthase</fullName>
        <ecNumber evidence="8">1.-.-.-</ecNumber>
    </submittedName>
</protein>
<sequence>MDWFEKIKKPIIALAPMHGYTYSEFRQKCAKAGADAVYSEMVASEAIIRDVPQAMEMLGFEQNERPVILQIFGSNSEVMAKAAQIIEERFSPDGIDINFGCPVQKAAKQGFGSCQLADDSEAAKIVKAVCSATSIAVSVKMRLVSFDANENIDFIKKMHQAGARLFSVHGRIRTQKYRGHADWNLLRKIKQGCGDIPILGSGDVDSLQFLKDNLGNLDGALVGRAAKRDPEIFGELVKIKND</sequence>
<gene>
    <name evidence="8" type="primary">dus</name>
    <name evidence="8" type="ORF">BWY43_00143</name>
</gene>
<dbReference type="PANTHER" id="PTHR45846:SF1">
    <property type="entry name" value="TRNA-DIHYDROURIDINE(47) SYNTHASE [NAD(P)(+)]-LIKE"/>
    <property type="match status" value="1"/>
</dbReference>
<accession>A0A1V5SFC2</accession>
<dbReference type="PROSITE" id="PS01136">
    <property type="entry name" value="UPF0034"/>
    <property type="match status" value="1"/>
</dbReference>
<keyword evidence="6 8" id="KW-0560">Oxidoreductase</keyword>
<dbReference type="PANTHER" id="PTHR45846">
    <property type="entry name" value="TRNA-DIHYDROURIDINE(47) SYNTHASE [NAD(P)(+)]-LIKE"/>
    <property type="match status" value="1"/>
</dbReference>
<dbReference type="EMBL" id="MWBO01000008">
    <property type="protein sequence ID" value="OQA53216.1"/>
    <property type="molecule type" value="Genomic_DNA"/>
</dbReference>
<comment type="cofactor">
    <cofactor evidence="1">
        <name>FMN</name>
        <dbReference type="ChEBI" id="CHEBI:58210"/>
    </cofactor>
</comment>
<dbReference type="EC" id="1.-.-.-" evidence="8"/>
<dbReference type="Proteomes" id="UP000485367">
    <property type="component" value="Unassembled WGS sequence"/>
</dbReference>
<dbReference type="AlphaFoldDB" id="A0A1V5SFC2"/>
<name>A0A1V5SFC2_9BACT</name>
<organism evidence="8">
    <name type="scientific">candidate division WS2 bacterium ADurb.Bin280</name>
    <dbReference type="NCBI Taxonomy" id="1852829"/>
    <lineage>
        <taxon>Bacteria</taxon>
        <taxon>candidate division WS2</taxon>
    </lineage>
</organism>
<comment type="caution">
    <text evidence="8">The sequence shown here is derived from an EMBL/GenBank/DDBJ whole genome shotgun (WGS) entry which is preliminary data.</text>
</comment>
<keyword evidence="4" id="KW-0819">tRNA processing</keyword>
<evidence type="ECO:0000256" key="4">
    <source>
        <dbReference type="ARBA" id="ARBA00022694"/>
    </source>
</evidence>
<evidence type="ECO:0000256" key="2">
    <source>
        <dbReference type="ARBA" id="ARBA00022630"/>
    </source>
</evidence>
<evidence type="ECO:0000256" key="5">
    <source>
        <dbReference type="ARBA" id="ARBA00022857"/>
    </source>
</evidence>
<evidence type="ECO:0000256" key="3">
    <source>
        <dbReference type="ARBA" id="ARBA00022643"/>
    </source>
</evidence>
<dbReference type="GO" id="GO:0017150">
    <property type="term" value="F:tRNA dihydrouridine synthase activity"/>
    <property type="evidence" value="ECO:0007669"/>
    <property type="project" value="InterPro"/>
</dbReference>
<proteinExistence type="predicted"/>
<dbReference type="Pfam" id="PF01207">
    <property type="entry name" value="Dus"/>
    <property type="match status" value="1"/>
</dbReference>
<evidence type="ECO:0000256" key="6">
    <source>
        <dbReference type="ARBA" id="ARBA00023002"/>
    </source>
</evidence>
<evidence type="ECO:0000259" key="7">
    <source>
        <dbReference type="Pfam" id="PF01207"/>
    </source>
</evidence>
<dbReference type="InterPro" id="IPR018517">
    <property type="entry name" value="tRNA_hU_synthase_CS"/>
</dbReference>
<dbReference type="InterPro" id="IPR013785">
    <property type="entry name" value="Aldolase_TIM"/>
</dbReference>
<keyword evidence="3" id="KW-0288">FMN</keyword>